<evidence type="ECO:0000313" key="2">
    <source>
        <dbReference type="EMBL" id="KAG7386306.1"/>
    </source>
</evidence>
<proteinExistence type="predicted"/>
<accession>A0A8T1VZE0</accession>
<protein>
    <submittedName>
        <fullName evidence="2">Uncharacterized protein</fullName>
    </submittedName>
</protein>
<evidence type="ECO:0000313" key="3">
    <source>
        <dbReference type="Proteomes" id="UP000694044"/>
    </source>
</evidence>
<dbReference type="AlphaFoldDB" id="A0A8T1VZE0"/>
<organism evidence="2 3">
    <name type="scientific">Phytophthora pseudosyringae</name>
    <dbReference type="NCBI Taxonomy" id="221518"/>
    <lineage>
        <taxon>Eukaryota</taxon>
        <taxon>Sar</taxon>
        <taxon>Stramenopiles</taxon>
        <taxon>Oomycota</taxon>
        <taxon>Peronosporomycetes</taxon>
        <taxon>Peronosporales</taxon>
        <taxon>Peronosporaceae</taxon>
        <taxon>Phytophthora</taxon>
    </lineage>
</organism>
<keyword evidence="1" id="KW-0175">Coiled coil</keyword>
<name>A0A8T1VZE0_9STRA</name>
<dbReference type="Proteomes" id="UP000694044">
    <property type="component" value="Unassembled WGS sequence"/>
</dbReference>
<gene>
    <name evidence="2" type="ORF">PHYPSEUDO_000434</name>
</gene>
<feature type="coiled-coil region" evidence="1">
    <location>
        <begin position="122"/>
        <end position="149"/>
    </location>
</feature>
<keyword evidence="3" id="KW-1185">Reference proteome</keyword>
<comment type="caution">
    <text evidence="2">The sequence shown here is derived from an EMBL/GenBank/DDBJ whole genome shotgun (WGS) entry which is preliminary data.</text>
</comment>
<dbReference type="EMBL" id="JAGDFM010000103">
    <property type="protein sequence ID" value="KAG7386306.1"/>
    <property type="molecule type" value="Genomic_DNA"/>
</dbReference>
<evidence type="ECO:0000256" key="1">
    <source>
        <dbReference type="SAM" id="Coils"/>
    </source>
</evidence>
<sequence length="151" mass="17086">MSEYHHCGAPEIAEQHASYSGIVGDADDVESVDRCSPSRKEMLEHAGLLDSQPLVHHLFTQQSNGLNEFLQLASDRLQRLRGQLRQSTVRPSGTDSTPAVLVDAATQTESFSPQTSDVRHWMEQGKQHIERLLQENEQLRQERDRLQQQDG</sequence>
<reference evidence="2" key="1">
    <citation type="submission" date="2021-02" db="EMBL/GenBank/DDBJ databases">
        <authorList>
            <person name="Palmer J.M."/>
        </authorList>
    </citation>
    <scope>NUCLEOTIDE SEQUENCE</scope>
    <source>
        <strain evidence="2">SCRP734</strain>
    </source>
</reference>